<name>R7ZNQ0_9BACT</name>
<evidence type="ECO:0000313" key="1">
    <source>
        <dbReference type="EMBL" id="EON75746.1"/>
    </source>
</evidence>
<protein>
    <submittedName>
        <fullName evidence="1">Uncharacterized protein</fullName>
    </submittedName>
</protein>
<accession>R7ZNQ0</accession>
<proteinExistence type="predicted"/>
<evidence type="ECO:0000313" key="2">
    <source>
        <dbReference type="Proteomes" id="UP000013909"/>
    </source>
</evidence>
<sequence length="64" mass="7781">MKYEGEEMDALGILQAQWSDVEFLREFFKKYKKDYENYYPKAKLSKIVLQTIEDADDLFELLYE</sequence>
<comment type="caution">
    <text evidence="1">The sequence shown here is derived from an EMBL/GenBank/DDBJ whole genome shotgun (WGS) entry which is preliminary data.</text>
</comment>
<gene>
    <name evidence="1" type="ORF">ADIS_3778</name>
</gene>
<dbReference type="EMBL" id="AQHR01000097">
    <property type="protein sequence ID" value="EON75746.1"/>
    <property type="molecule type" value="Genomic_DNA"/>
</dbReference>
<dbReference type="AlphaFoldDB" id="R7ZNQ0"/>
<organism evidence="1 2">
    <name type="scientific">Lunatimonas lonarensis</name>
    <dbReference type="NCBI Taxonomy" id="1232681"/>
    <lineage>
        <taxon>Bacteria</taxon>
        <taxon>Pseudomonadati</taxon>
        <taxon>Bacteroidota</taxon>
        <taxon>Cytophagia</taxon>
        <taxon>Cytophagales</taxon>
        <taxon>Cyclobacteriaceae</taxon>
    </lineage>
</organism>
<keyword evidence="2" id="KW-1185">Reference proteome</keyword>
<dbReference type="Proteomes" id="UP000013909">
    <property type="component" value="Unassembled WGS sequence"/>
</dbReference>
<reference evidence="1 2" key="1">
    <citation type="submission" date="2013-02" db="EMBL/GenBank/DDBJ databases">
        <title>A novel strain isolated from Lonar lake, Maharashtra, India.</title>
        <authorList>
            <person name="Singh A."/>
        </authorList>
    </citation>
    <scope>NUCLEOTIDE SEQUENCE [LARGE SCALE GENOMIC DNA]</scope>
    <source>
        <strain evidence="1 2">AK24</strain>
    </source>
</reference>